<reference evidence="6 7" key="1">
    <citation type="submission" date="2020-07" db="EMBL/GenBank/DDBJ databases">
        <title>Complete genome sequence for Sandaracinobacter sp. M6.</title>
        <authorList>
            <person name="Tang Y."/>
            <person name="Liu Q."/>
            <person name="Guo Z."/>
            <person name="Lei P."/>
            <person name="Huang B."/>
        </authorList>
    </citation>
    <scope>NUCLEOTIDE SEQUENCE [LARGE SCALE GENOMIC DNA]</scope>
    <source>
        <strain evidence="6 7">M6</strain>
    </source>
</reference>
<dbReference type="PANTHER" id="PTHR33337:SF40">
    <property type="entry name" value="CENP-V_GFA DOMAIN-CONTAINING PROTEIN-RELATED"/>
    <property type="match status" value="1"/>
</dbReference>
<evidence type="ECO:0000256" key="2">
    <source>
        <dbReference type="ARBA" id="ARBA00022723"/>
    </source>
</evidence>
<dbReference type="GO" id="GO:0046872">
    <property type="term" value="F:metal ion binding"/>
    <property type="evidence" value="ECO:0007669"/>
    <property type="project" value="UniProtKB-KW"/>
</dbReference>
<evidence type="ECO:0000313" key="7">
    <source>
        <dbReference type="Proteomes" id="UP000515292"/>
    </source>
</evidence>
<evidence type="ECO:0000256" key="1">
    <source>
        <dbReference type="ARBA" id="ARBA00005495"/>
    </source>
</evidence>
<dbReference type="Pfam" id="PF04828">
    <property type="entry name" value="GFA"/>
    <property type="match status" value="1"/>
</dbReference>
<evidence type="ECO:0000313" key="6">
    <source>
        <dbReference type="EMBL" id="QMW24274.1"/>
    </source>
</evidence>
<keyword evidence="7" id="KW-1185">Reference proteome</keyword>
<dbReference type="Proteomes" id="UP000515292">
    <property type="component" value="Chromosome"/>
</dbReference>
<proteinExistence type="inferred from homology"/>
<keyword evidence="3" id="KW-0862">Zinc</keyword>
<evidence type="ECO:0000256" key="3">
    <source>
        <dbReference type="ARBA" id="ARBA00022833"/>
    </source>
</evidence>
<dbReference type="InterPro" id="IPR006913">
    <property type="entry name" value="CENP-V/GFA"/>
</dbReference>
<evidence type="ECO:0000259" key="5">
    <source>
        <dbReference type="PROSITE" id="PS51891"/>
    </source>
</evidence>
<dbReference type="KEGG" id="sand:H3309_07425"/>
<dbReference type="InterPro" id="IPR011057">
    <property type="entry name" value="Mss4-like_sf"/>
</dbReference>
<dbReference type="GO" id="GO:0016846">
    <property type="term" value="F:carbon-sulfur lyase activity"/>
    <property type="evidence" value="ECO:0007669"/>
    <property type="project" value="InterPro"/>
</dbReference>
<dbReference type="AlphaFoldDB" id="A0A7G5ILN2"/>
<comment type="similarity">
    <text evidence="1">Belongs to the Gfa family.</text>
</comment>
<evidence type="ECO:0000256" key="4">
    <source>
        <dbReference type="ARBA" id="ARBA00023239"/>
    </source>
</evidence>
<dbReference type="Gene3D" id="3.90.1590.10">
    <property type="entry name" value="glutathione-dependent formaldehyde- activating enzyme (gfa)"/>
    <property type="match status" value="1"/>
</dbReference>
<organism evidence="6 7">
    <name type="scientific">Sandaracinobacteroides saxicola</name>
    <dbReference type="NCBI Taxonomy" id="2759707"/>
    <lineage>
        <taxon>Bacteria</taxon>
        <taxon>Pseudomonadati</taxon>
        <taxon>Pseudomonadota</taxon>
        <taxon>Alphaproteobacteria</taxon>
        <taxon>Sphingomonadales</taxon>
        <taxon>Sphingosinicellaceae</taxon>
        <taxon>Sandaracinobacteroides</taxon>
    </lineage>
</organism>
<sequence>MTHEGGCRCGAVRYRVAVAPQRVSFCHCEDCRRSAGAPVVAWAAFAEEELTVLQGRPVVHNSSGQTMRKFCGTCGTGLFYRNAEFLPGIVDVQLVTMDDAAAFAPEAHVQTAEQLPWMAEAHGLPMFERYPG</sequence>
<keyword evidence="2" id="KW-0479">Metal-binding</keyword>
<dbReference type="SUPFAM" id="SSF51316">
    <property type="entry name" value="Mss4-like"/>
    <property type="match status" value="1"/>
</dbReference>
<dbReference type="PROSITE" id="PS51891">
    <property type="entry name" value="CENP_V_GFA"/>
    <property type="match status" value="1"/>
</dbReference>
<feature type="domain" description="CENP-V/GFA" evidence="5">
    <location>
        <begin position="3"/>
        <end position="118"/>
    </location>
</feature>
<protein>
    <submittedName>
        <fullName evidence="6">GFA family protein</fullName>
    </submittedName>
</protein>
<gene>
    <name evidence="6" type="ORF">H3309_07425</name>
</gene>
<keyword evidence="4" id="KW-0456">Lyase</keyword>
<accession>A0A7G5ILN2</accession>
<name>A0A7G5ILN2_9SPHN</name>
<dbReference type="PANTHER" id="PTHR33337">
    <property type="entry name" value="GFA DOMAIN-CONTAINING PROTEIN"/>
    <property type="match status" value="1"/>
</dbReference>
<dbReference type="EMBL" id="CP059851">
    <property type="protein sequence ID" value="QMW24274.1"/>
    <property type="molecule type" value="Genomic_DNA"/>
</dbReference>